<keyword evidence="2" id="KW-1185">Reference proteome</keyword>
<evidence type="ECO:0000313" key="1">
    <source>
        <dbReference type="EMBL" id="UYP17418.1"/>
    </source>
</evidence>
<evidence type="ECO:0000313" key="2">
    <source>
        <dbReference type="Proteomes" id="UP001156484"/>
    </source>
</evidence>
<reference evidence="1" key="1">
    <citation type="submission" date="2022-10" db="EMBL/GenBank/DDBJ databases">
        <title>Rhodococcus ferula Z13 complete genome.</title>
        <authorList>
            <person name="Long X."/>
            <person name="Zang M."/>
        </authorList>
    </citation>
    <scope>NUCLEOTIDE SEQUENCE</scope>
    <source>
        <strain evidence="1">Z13</strain>
    </source>
</reference>
<dbReference type="Proteomes" id="UP001156484">
    <property type="component" value="Chromosome"/>
</dbReference>
<proteinExistence type="predicted"/>
<name>A0ACD4DBS6_9NOCA</name>
<protein>
    <submittedName>
        <fullName evidence="1">Uncharacterized protein</fullName>
    </submittedName>
</protein>
<dbReference type="EMBL" id="CP107551">
    <property type="protein sequence ID" value="UYP17418.1"/>
    <property type="molecule type" value="Genomic_DNA"/>
</dbReference>
<gene>
    <name evidence="1" type="ORF">OED52_11945</name>
</gene>
<sequence length="124" mass="13333">MAHPSPCEGRTVRDVAAHPTLRHPGGINRMIRESARDRAGLPPERLVAELRATVGSRRHNVGLTPLGTLIDVLVHGQDIAVPLHRELPRSPAEPLGSPSSTGTAPRHYAGGWNTPESVRRDGRG</sequence>
<accession>A0ACD4DBS6</accession>
<organism evidence="1 2">
    <name type="scientific">Rhodococcus sacchari</name>
    <dbReference type="NCBI Taxonomy" id="2962047"/>
    <lineage>
        <taxon>Bacteria</taxon>
        <taxon>Bacillati</taxon>
        <taxon>Actinomycetota</taxon>
        <taxon>Actinomycetes</taxon>
        <taxon>Mycobacteriales</taxon>
        <taxon>Nocardiaceae</taxon>
        <taxon>Rhodococcus</taxon>
    </lineage>
</organism>